<organism evidence="2 3">
    <name type="scientific">Buttiauxella noackiae ATCC 51607</name>
    <dbReference type="NCBI Taxonomy" id="1354255"/>
    <lineage>
        <taxon>Bacteria</taxon>
        <taxon>Pseudomonadati</taxon>
        <taxon>Pseudomonadota</taxon>
        <taxon>Gammaproteobacteria</taxon>
        <taxon>Enterobacterales</taxon>
        <taxon>Enterobacteriaceae</taxon>
        <taxon>Buttiauxella</taxon>
    </lineage>
</organism>
<feature type="transmembrane region" description="Helical" evidence="1">
    <location>
        <begin position="33"/>
        <end position="53"/>
    </location>
</feature>
<dbReference type="Proteomes" id="UP000078286">
    <property type="component" value="Unassembled WGS sequence"/>
</dbReference>
<proteinExistence type="predicted"/>
<name>A0A1B7HJP2_9ENTR</name>
<keyword evidence="1" id="KW-0812">Transmembrane</keyword>
<evidence type="ECO:0000313" key="2">
    <source>
        <dbReference type="EMBL" id="OAT15825.1"/>
    </source>
</evidence>
<evidence type="ECO:0000313" key="3">
    <source>
        <dbReference type="Proteomes" id="UP000078286"/>
    </source>
</evidence>
<accession>A0A1B7HJP2</accession>
<protein>
    <recommendedName>
        <fullName evidence="4">Inner membrane protein</fullName>
    </recommendedName>
</protein>
<sequence length="67" mass="8019">MFKFEIIVFIDAVLFPALVVGFGVLWAHLFPEYYVPLTFITFIILLWLFPEYGRKKKTKSKNKYKNK</sequence>
<dbReference type="EMBL" id="LXEO01000049">
    <property type="protein sequence ID" value="OAT15825.1"/>
    <property type="molecule type" value="Genomic_DNA"/>
</dbReference>
<comment type="caution">
    <text evidence="2">The sequence shown here is derived from an EMBL/GenBank/DDBJ whole genome shotgun (WGS) entry which is preliminary data.</text>
</comment>
<evidence type="ECO:0008006" key="4">
    <source>
        <dbReference type="Google" id="ProtNLM"/>
    </source>
</evidence>
<feature type="transmembrane region" description="Helical" evidence="1">
    <location>
        <begin position="7"/>
        <end position="27"/>
    </location>
</feature>
<gene>
    <name evidence="2" type="ORF">M979_3273</name>
</gene>
<evidence type="ECO:0000256" key="1">
    <source>
        <dbReference type="SAM" id="Phobius"/>
    </source>
</evidence>
<keyword evidence="1" id="KW-1133">Transmembrane helix</keyword>
<dbReference type="RefSeq" id="WP_064555646.1">
    <property type="nucleotide sequence ID" value="NZ_LXEO01000049.1"/>
</dbReference>
<keyword evidence="1" id="KW-0472">Membrane</keyword>
<dbReference type="AlphaFoldDB" id="A0A1B7HJP2"/>
<keyword evidence="3" id="KW-1185">Reference proteome</keyword>
<dbReference type="PATRIC" id="fig|1354255.3.peg.3368"/>
<reference evidence="2 3" key="1">
    <citation type="submission" date="2016-04" db="EMBL/GenBank/DDBJ databases">
        <title>ATOL: Assembling a taxonomically balanced genome-scale reconstruction of the evolutionary history of the Enterobacteriaceae.</title>
        <authorList>
            <person name="Plunkett G.III."/>
            <person name="Neeno-Eckwall E.C."/>
            <person name="Glasner J.D."/>
            <person name="Perna N.T."/>
        </authorList>
    </citation>
    <scope>NUCLEOTIDE SEQUENCE [LARGE SCALE GENOMIC DNA]</scope>
    <source>
        <strain evidence="2 3">ATCC 51607</strain>
    </source>
</reference>